<evidence type="ECO:0000313" key="3">
    <source>
        <dbReference type="EMBL" id="SAI35520.1"/>
    </source>
</evidence>
<dbReference type="AlphaFoldDB" id="A0A157PQE6"/>
<feature type="transmembrane region" description="Helical" evidence="1">
    <location>
        <begin position="116"/>
        <end position="134"/>
    </location>
</feature>
<feature type="domain" description="Signal transduction histidine kinase internal region" evidence="2">
    <location>
        <begin position="154"/>
        <end position="232"/>
    </location>
</feature>
<evidence type="ECO:0000256" key="1">
    <source>
        <dbReference type="SAM" id="Phobius"/>
    </source>
</evidence>
<dbReference type="PANTHER" id="PTHR34220">
    <property type="entry name" value="SENSOR HISTIDINE KINASE YPDA"/>
    <property type="match status" value="1"/>
</dbReference>
<dbReference type="Proteomes" id="UP000077037">
    <property type="component" value="Unassembled WGS sequence"/>
</dbReference>
<gene>
    <name evidence="3" type="primary">ypdA</name>
    <name evidence="3" type="ORF">SAMEA1982600_02917</name>
</gene>
<accession>A0A157PQE6</accession>
<dbReference type="InterPro" id="IPR050640">
    <property type="entry name" value="Bact_2-comp_sensor_kinase"/>
</dbReference>
<sequence length="346" mass="38008">MLTGAGLSPFFWRVQPIGWLALGAIGFWIRSAAFANPTLALALTTTLDTLGFIGTSAAAVLHVRYAGGARRLYVLLAAVTACVMGAFLLGLLGTAIRDLFPMGASAIMPRSTFSLGFVYYLGVLCIWALAYYGFSAELDVRTERLSEAQARQKELEHLQRQVEPHLVLNTLHAIQAEIATRPARAQELAGQLADYLEYALDRHGNTLCSVQEEVAAVRNFVGIQTQRLGERFSCRYDVDAAALGKRLPHMTLPALVEHAVRQGQRAGDAPFHVQVQVWMRDSVLEIEVDNPGHLSGTFDPSRAGPVLDNLNQRLAQCYPERYSLTMEQQADRSVTRLSVHGEPSFV</sequence>
<dbReference type="GO" id="GO:0000155">
    <property type="term" value="F:phosphorelay sensor kinase activity"/>
    <property type="evidence" value="ECO:0007669"/>
    <property type="project" value="InterPro"/>
</dbReference>
<reference evidence="3 4" key="1">
    <citation type="submission" date="2016-03" db="EMBL/GenBank/DDBJ databases">
        <authorList>
            <consortium name="Pathogen Informatics"/>
        </authorList>
    </citation>
    <scope>NUCLEOTIDE SEQUENCE [LARGE SCALE GENOMIC DNA]</scope>
    <source>
        <strain evidence="3 4">NCTC13364</strain>
    </source>
</reference>
<dbReference type="EMBL" id="FKBS01000014">
    <property type="protein sequence ID" value="SAI35520.1"/>
    <property type="molecule type" value="Genomic_DNA"/>
</dbReference>
<dbReference type="PANTHER" id="PTHR34220:SF7">
    <property type="entry name" value="SENSOR HISTIDINE KINASE YPDA"/>
    <property type="match status" value="1"/>
</dbReference>
<protein>
    <submittedName>
        <fullName evidence="3">Transmembrane sensor histidine kinase transcription regulator protein</fullName>
        <ecNumber evidence="3">2.7.3.-</ecNumber>
    </submittedName>
</protein>
<keyword evidence="1" id="KW-0472">Membrane</keyword>
<dbReference type="Pfam" id="PF06580">
    <property type="entry name" value="His_kinase"/>
    <property type="match status" value="1"/>
</dbReference>
<proteinExistence type="predicted"/>
<dbReference type="EC" id="2.7.3.-" evidence="3"/>
<feature type="transmembrane region" description="Helical" evidence="1">
    <location>
        <begin position="12"/>
        <end position="33"/>
    </location>
</feature>
<keyword evidence="1 3" id="KW-0812">Transmembrane</keyword>
<dbReference type="InterPro" id="IPR010559">
    <property type="entry name" value="Sig_transdc_His_kin_internal"/>
</dbReference>
<keyword evidence="3" id="KW-0808">Transferase</keyword>
<evidence type="ECO:0000259" key="2">
    <source>
        <dbReference type="Pfam" id="PF06580"/>
    </source>
</evidence>
<keyword evidence="1" id="KW-1133">Transmembrane helix</keyword>
<dbReference type="GO" id="GO:0016020">
    <property type="term" value="C:membrane"/>
    <property type="evidence" value="ECO:0007669"/>
    <property type="project" value="InterPro"/>
</dbReference>
<evidence type="ECO:0000313" key="4">
    <source>
        <dbReference type="Proteomes" id="UP000077037"/>
    </source>
</evidence>
<feature type="transmembrane region" description="Helical" evidence="1">
    <location>
        <begin position="73"/>
        <end position="96"/>
    </location>
</feature>
<name>A0A157PQE6_9BORD</name>
<keyword evidence="3" id="KW-0418">Kinase</keyword>
<feature type="transmembrane region" description="Helical" evidence="1">
    <location>
        <begin position="39"/>
        <end position="61"/>
    </location>
</feature>
<organism evidence="3 4">
    <name type="scientific">Bordetella ansorpii</name>
    <dbReference type="NCBI Taxonomy" id="288768"/>
    <lineage>
        <taxon>Bacteria</taxon>
        <taxon>Pseudomonadati</taxon>
        <taxon>Pseudomonadota</taxon>
        <taxon>Betaproteobacteria</taxon>
        <taxon>Burkholderiales</taxon>
        <taxon>Alcaligenaceae</taxon>
        <taxon>Bordetella</taxon>
    </lineage>
</organism>